<dbReference type="OrthoDB" id="3342934at2759"/>
<name>A0A5M3MMH3_CONPW</name>
<feature type="signal peptide" evidence="1">
    <location>
        <begin position="1"/>
        <end position="17"/>
    </location>
</feature>
<comment type="caution">
    <text evidence="2">The sequence shown here is derived from an EMBL/GenBank/DDBJ whole genome shotgun (WGS) entry which is preliminary data.</text>
</comment>
<dbReference type="EMBL" id="JH711579">
    <property type="protein sequence ID" value="EIW80236.1"/>
    <property type="molecule type" value="Genomic_DNA"/>
</dbReference>
<evidence type="ECO:0008006" key="4">
    <source>
        <dbReference type="Google" id="ProtNLM"/>
    </source>
</evidence>
<keyword evidence="3" id="KW-1185">Reference proteome</keyword>
<accession>A0A5M3MMH3</accession>
<dbReference type="Proteomes" id="UP000053558">
    <property type="component" value="Unassembled WGS sequence"/>
</dbReference>
<dbReference type="AlphaFoldDB" id="A0A5M3MMH3"/>
<gene>
    <name evidence="2" type="ORF">CONPUDRAFT_124959</name>
</gene>
<feature type="chain" id="PRO_5024365366" description="Glycopeptide" evidence="1">
    <location>
        <begin position="18"/>
        <end position="153"/>
    </location>
</feature>
<dbReference type="OMA" id="NCAIVET"/>
<organism evidence="2 3">
    <name type="scientific">Coniophora puteana (strain RWD-64-598)</name>
    <name type="common">Brown rot fungus</name>
    <dbReference type="NCBI Taxonomy" id="741705"/>
    <lineage>
        <taxon>Eukaryota</taxon>
        <taxon>Fungi</taxon>
        <taxon>Dikarya</taxon>
        <taxon>Basidiomycota</taxon>
        <taxon>Agaricomycotina</taxon>
        <taxon>Agaricomycetes</taxon>
        <taxon>Agaricomycetidae</taxon>
        <taxon>Boletales</taxon>
        <taxon>Coniophorineae</taxon>
        <taxon>Coniophoraceae</taxon>
        <taxon>Coniophora</taxon>
    </lineage>
</organism>
<keyword evidence="1" id="KW-0732">Signal</keyword>
<proteinExistence type="predicted"/>
<reference evidence="3" key="1">
    <citation type="journal article" date="2012" name="Science">
        <title>The Paleozoic origin of enzymatic lignin decomposition reconstructed from 31 fungal genomes.</title>
        <authorList>
            <person name="Floudas D."/>
            <person name="Binder M."/>
            <person name="Riley R."/>
            <person name="Barry K."/>
            <person name="Blanchette R.A."/>
            <person name="Henrissat B."/>
            <person name="Martinez A.T."/>
            <person name="Otillar R."/>
            <person name="Spatafora J.W."/>
            <person name="Yadav J.S."/>
            <person name="Aerts A."/>
            <person name="Benoit I."/>
            <person name="Boyd A."/>
            <person name="Carlson A."/>
            <person name="Copeland A."/>
            <person name="Coutinho P.M."/>
            <person name="de Vries R.P."/>
            <person name="Ferreira P."/>
            <person name="Findley K."/>
            <person name="Foster B."/>
            <person name="Gaskell J."/>
            <person name="Glotzer D."/>
            <person name="Gorecki P."/>
            <person name="Heitman J."/>
            <person name="Hesse C."/>
            <person name="Hori C."/>
            <person name="Igarashi K."/>
            <person name="Jurgens J.A."/>
            <person name="Kallen N."/>
            <person name="Kersten P."/>
            <person name="Kohler A."/>
            <person name="Kuees U."/>
            <person name="Kumar T.K.A."/>
            <person name="Kuo A."/>
            <person name="LaButti K."/>
            <person name="Larrondo L.F."/>
            <person name="Lindquist E."/>
            <person name="Ling A."/>
            <person name="Lombard V."/>
            <person name="Lucas S."/>
            <person name="Lundell T."/>
            <person name="Martin R."/>
            <person name="McLaughlin D.J."/>
            <person name="Morgenstern I."/>
            <person name="Morin E."/>
            <person name="Murat C."/>
            <person name="Nagy L.G."/>
            <person name="Nolan M."/>
            <person name="Ohm R.A."/>
            <person name="Patyshakuliyeva A."/>
            <person name="Rokas A."/>
            <person name="Ruiz-Duenas F.J."/>
            <person name="Sabat G."/>
            <person name="Salamov A."/>
            <person name="Samejima M."/>
            <person name="Schmutz J."/>
            <person name="Slot J.C."/>
            <person name="St John F."/>
            <person name="Stenlid J."/>
            <person name="Sun H."/>
            <person name="Sun S."/>
            <person name="Syed K."/>
            <person name="Tsang A."/>
            <person name="Wiebenga A."/>
            <person name="Young D."/>
            <person name="Pisabarro A."/>
            <person name="Eastwood D.C."/>
            <person name="Martin F."/>
            <person name="Cullen D."/>
            <person name="Grigoriev I.V."/>
            <person name="Hibbett D.S."/>
        </authorList>
    </citation>
    <scope>NUCLEOTIDE SEQUENCE [LARGE SCALE GENOMIC DNA]</scope>
    <source>
        <strain evidence="3">RWD-64-598 SS2</strain>
    </source>
</reference>
<dbReference type="GeneID" id="19199865"/>
<protein>
    <recommendedName>
        <fullName evidence="4">Glycopeptide</fullName>
    </recommendedName>
</protein>
<sequence>MLSFAVAVLALASAVIAAPTDETHAIILNNNCGTGTALWNQASSDSPQSSTTAHAAVTGGEAWLNDGNCGIHGENCAAVEFTLDNGSVTIADISLAGSHANYTHPISFKFSQPCTQTLSCSSADCKDAIHDPTANGPYATCDQANAGIEITFC</sequence>
<dbReference type="RefSeq" id="XP_007769234.1">
    <property type="nucleotide sequence ID" value="XM_007771044.1"/>
</dbReference>
<evidence type="ECO:0000313" key="2">
    <source>
        <dbReference type="EMBL" id="EIW80236.1"/>
    </source>
</evidence>
<evidence type="ECO:0000256" key="1">
    <source>
        <dbReference type="SAM" id="SignalP"/>
    </source>
</evidence>
<dbReference type="KEGG" id="cput:CONPUDRAFT_124959"/>
<evidence type="ECO:0000313" key="3">
    <source>
        <dbReference type="Proteomes" id="UP000053558"/>
    </source>
</evidence>